<feature type="transmembrane region" description="Helical" evidence="1">
    <location>
        <begin position="118"/>
        <end position="144"/>
    </location>
</feature>
<dbReference type="AlphaFoldDB" id="A0A8H7Y0B3"/>
<proteinExistence type="predicted"/>
<keyword evidence="1" id="KW-0812">Transmembrane</keyword>
<gene>
    <name evidence="2" type="ORF">JR316_003199</name>
</gene>
<dbReference type="EMBL" id="JAFIQS010000003">
    <property type="protein sequence ID" value="KAG5171116.1"/>
    <property type="molecule type" value="Genomic_DNA"/>
</dbReference>
<feature type="transmembrane region" description="Helical" evidence="1">
    <location>
        <begin position="78"/>
        <end position="98"/>
    </location>
</feature>
<keyword evidence="1" id="KW-1133">Transmembrane helix</keyword>
<accession>A0A8H7Y0B3</accession>
<protein>
    <submittedName>
        <fullName evidence="2">Uncharacterized protein</fullName>
    </submittedName>
</protein>
<keyword evidence="1" id="KW-0472">Membrane</keyword>
<sequence length="211" mass="22473">MSISMAFLWRSLRNGLAGITCVVNVPLFVISLVALARGSGGSIQVVAITLNGLALLCPLLFVIHMIYPFVIIPGRQRYNFLFVALASVGFVNAVTLSARAGIGGLSSDYASVGDISALVLALAWFAVIFAVAGLAVSLFAIPYLEGLPRTPHNISTSRLSQGAPTVRFNGPTKQMSASPINNSRQLLEEGKYPNGMPITNVERWPEIPFGL</sequence>
<evidence type="ECO:0000256" key="1">
    <source>
        <dbReference type="SAM" id="Phobius"/>
    </source>
</evidence>
<feature type="transmembrane region" description="Helical" evidence="1">
    <location>
        <begin position="12"/>
        <end position="36"/>
    </location>
</feature>
<evidence type="ECO:0000313" key="2">
    <source>
        <dbReference type="EMBL" id="KAG5171116.1"/>
    </source>
</evidence>
<organism evidence="2">
    <name type="scientific">Psilocybe cubensis</name>
    <name type="common">Psychedelic mushroom</name>
    <name type="synonym">Stropharia cubensis</name>
    <dbReference type="NCBI Taxonomy" id="181762"/>
    <lineage>
        <taxon>Eukaryota</taxon>
        <taxon>Fungi</taxon>
        <taxon>Dikarya</taxon>
        <taxon>Basidiomycota</taxon>
        <taxon>Agaricomycotina</taxon>
        <taxon>Agaricomycetes</taxon>
        <taxon>Agaricomycetidae</taxon>
        <taxon>Agaricales</taxon>
        <taxon>Agaricineae</taxon>
        <taxon>Strophariaceae</taxon>
        <taxon>Psilocybe</taxon>
    </lineage>
</organism>
<name>A0A8H7Y0B3_PSICU</name>
<comment type="caution">
    <text evidence="2">The sequence shown here is derived from an EMBL/GenBank/DDBJ whole genome shotgun (WGS) entry which is preliminary data.</text>
</comment>
<feature type="transmembrane region" description="Helical" evidence="1">
    <location>
        <begin position="42"/>
        <end position="66"/>
    </location>
</feature>
<reference evidence="2" key="1">
    <citation type="submission" date="2021-02" db="EMBL/GenBank/DDBJ databases">
        <title>Psilocybe cubensis genome.</title>
        <authorList>
            <person name="Mckernan K.J."/>
            <person name="Crawford S."/>
            <person name="Trippe A."/>
            <person name="Kane L.T."/>
            <person name="Mclaughlin S."/>
        </authorList>
    </citation>
    <scope>NUCLEOTIDE SEQUENCE [LARGE SCALE GENOMIC DNA]</scope>
    <source>
        <strain evidence="2">MGC-MH-2018</strain>
    </source>
</reference>